<organism evidence="3 4">
    <name type="scientific">Leptothoe spongobia TAU-MAC 1115</name>
    <dbReference type="NCBI Taxonomy" id="1967444"/>
    <lineage>
        <taxon>Bacteria</taxon>
        <taxon>Bacillati</taxon>
        <taxon>Cyanobacteriota</taxon>
        <taxon>Cyanophyceae</taxon>
        <taxon>Nodosilineales</taxon>
        <taxon>Cymatolegaceae</taxon>
        <taxon>Leptothoe</taxon>
        <taxon>Leptothoe spongobia</taxon>
    </lineage>
</organism>
<gene>
    <name evidence="3" type="ORF">IXB50_10635</name>
</gene>
<dbReference type="Proteomes" id="UP000717364">
    <property type="component" value="Unassembled WGS sequence"/>
</dbReference>
<feature type="transmembrane region" description="Helical" evidence="1">
    <location>
        <begin position="276"/>
        <end position="299"/>
    </location>
</feature>
<evidence type="ECO:0000259" key="2">
    <source>
        <dbReference type="Pfam" id="PF01757"/>
    </source>
</evidence>
<dbReference type="RefSeq" id="WP_215608944.1">
    <property type="nucleotide sequence ID" value="NZ_JADOES010000017.1"/>
</dbReference>
<reference evidence="3" key="2">
    <citation type="journal article" date="2021" name="Mar. Drugs">
        <title>Genome Reduction and Secondary Metabolism of the Marine Sponge-Associated Cyanobacterium Leptothoe.</title>
        <authorList>
            <person name="Konstantinou D."/>
            <person name="Popin R.V."/>
            <person name="Fewer D.P."/>
            <person name="Sivonen K."/>
            <person name="Gkelis S."/>
        </authorList>
    </citation>
    <scope>NUCLEOTIDE SEQUENCE</scope>
    <source>
        <strain evidence="3">TAU-MAC 1115</strain>
    </source>
</reference>
<dbReference type="InterPro" id="IPR052734">
    <property type="entry name" value="Nod_factor_acetyltransferase"/>
</dbReference>
<dbReference type="AlphaFoldDB" id="A0A947DF46"/>
<feature type="transmembrane region" description="Helical" evidence="1">
    <location>
        <begin position="175"/>
        <end position="193"/>
    </location>
</feature>
<keyword evidence="4" id="KW-1185">Reference proteome</keyword>
<feature type="transmembrane region" description="Helical" evidence="1">
    <location>
        <begin position="236"/>
        <end position="256"/>
    </location>
</feature>
<feature type="transmembrane region" description="Helical" evidence="1">
    <location>
        <begin position="144"/>
        <end position="163"/>
    </location>
</feature>
<proteinExistence type="predicted"/>
<feature type="transmembrane region" description="Helical" evidence="1">
    <location>
        <begin position="63"/>
        <end position="80"/>
    </location>
</feature>
<evidence type="ECO:0000313" key="4">
    <source>
        <dbReference type="Proteomes" id="UP000717364"/>
    </source>
</evidence>
<keyword evidence="3" id="KW-0808">Transferase</keyword>
<feature type="transmembrane region" description="Helical" evidence="1">
    <location>
        <begin position="205"/>
        <end position="224"/>
    </location>
</feature>
<feature type="transmembrane region" description="Helical" evidence="1">
    <location>
        <begin position="100"/>
        <end position="124"/>
    </location>
</feature>
<protein>
    <submittedName>
        <fullName evidence="3">Acyltransferase family protein</fullName>
    </submittedName>
</protein>
<name>A0A947DF46_9CYAN</name>
<keyword evidence="1" id="KW-0812">Transmembrane</keyword>
<feature type="transmembrane region" description="Helical" evidence="1">
    <location>
        <begin position="342"/>
        <end position="366"/>
    </location>
</feature>
<dbReference type="GO" id="GO:0016747">
    <property type="term" value="F:acyltransferase activity, transferring groups other than amino-acyl groups"/>
    <property type="evidence" value="ECO:0007669"/>
    <property type="project" value="InterPro"/>
</dbReference>
<evidence type="ECO:0000313" key="3">
    <source>
        <dbReference type="EMBL" id="MBT9315878.1"/>
    </source>
</evidence>
<accession>A0A947DF46</accession>
<dbReference type="Pfam" id="PF01757">
    <property type="entry name" value="Acyl_transf_3"/>
    <property type="match status" value="1"/>
</dbReference>
<dbReference type="PANTHER" id="PTHR37312">
    <property type="entry name" value="MEMBRANE-BOUND ACYLTRANSFERASE YKRP-RELATED"/>
    <property type="match status" value="1"/>
</dbReference>
<comment type="caution">
    <text evidence="3">The sequence shown here is derived from an EMBL/GenBank/DDBJ whole genome shotgun (WGS) entry which is preliminary data.</text>
</comment>
<dbReference type="InterPro" id="IPR002656">
    <property type="entry name" value="Acyl_transf_3_dom"/>
</dbReference>
<keyword evidence="1" id="KW-0472">Membrane</keyword>
<dbReference type="PANTHER" id="PTHR37312:SF1">
    <property type="entry name" value="MEMBRANE-BOUND ACYLTRANSFERASE YKRP-RELATED"/>
    <property type="match status" value="1"/>
</dbReference>
<reference evidence="3" key="1">
    <citation type="submission" date="2020-11" db="EMBL/GenBank/DDBJ databases">
        <authorList>
            <person name="Konstantinou D."/>
            <person name="Gkelis S."/>
            <person name="Popin R."/>
            <person name="Fewer D."/>
            <person name="Sivonen K."/>
        </authorList>
    </citation>
    <scope>NUCLEOTIDE SEQUENCE</scope>
    <source>
        <strain evidence="3">TAU-MAC 1115</strain>
    </source>
</reference>
<feature type="domain" description="Acyltransferase 3" evidence="2">
    <location>
        <begin position="23"/>
        <end position="359"/>
    </location>
</feature>
<dbReference type="EMBL" id="JADOES010000017">
    <property type="protein sequence ID" value="MBT9315878.1"/>
    <property type="molecule type" value="Genomic_DNA"/>
</dbReference>
<sequence length="389" mass="43622">MRFPFPVVGQSSPAQPPMTARLAWLDAAKAYGMFLVYYGHFVERISDLQGFVVGTAAFSQYKFIYAFHMPLFFILSGFVYKDRKQKFSSFLTHRLLTRILPAIFFNLVAVCIQFLLAGGGSGFYERYQETNVLLDFLSGYPFGNFITWFLFCLFTVELLNYIARPFVKADVWRRGGLAALTLLGGYFIGLNSNTLQGLPLRGFDFWYFNQALVGFSFYQIGFILKQSEFMTLVQNSFYRYLALGLTLISTLALFGLNQGPFAADRSLVLMAGASYGNLFLFSITAITGSLFIITLSLFIPAGKGLTFVGQNTLILLGLNFFFAGFAKPVIEKIGLSVFDNGWAVLVFCTALTLISFLVSVPVIQLLHRFFPQLIGKPKLRGPLLPQLLR</sequence>
<keyword evidence="1" id="KW-1133">Transmembrane helix</keyword>
<feature type="transmembrane region" description="Helical" evidence="1">
    <location>
        <begin position="311"/>
        <end position="330"/>
    </location>
</feature>
<evidence type="ECO:0000256" key="1">
    <source>
        <dbReference type="SAM" id="Phobius"/>
    </source>
</evidence>
<keyword evidence="3" id="KW-0012">Acyltransferase</keyword>